<feature type="non-terminal residue" evidence="3">
    <location>
        <position position="207"/>
    </location>
</feature>
<dbReference type="AlphaFoldDB" id="R7S672"/>
<reference evidence="4" key="1">
    <citation type="journal article" date="2012" name="Science">
        <title>The Paleozoic origin of enzymatic lignin decomposition reconstructed from 31 fungal genomes.</title>
        <authorList>
            <person name="Floudas D."/>
            <person name="Binder M."/>
            <person name="Riley R."/>
            <person name="Barry K."/>
            <person name="Blanchette R.A."/>
            <person name="Henrissat B."/>
            <person name="Martinez A.T."/>
            <person name="Otillar R."/>
            <person name="Spatafora J.W."/>
            <person name="Yadav J.S."/>
            <person name="Aerts A."/>
            <person name="Benoit I."/>
            <person name="Boyd A."/>
            <person name="Carlson A."/>
            <person name="Copeland A."/>
            <person name="Coutinho P.M."/>
            <person name="de Vries R.P."/>
            <person name="Ferreira P."/>
            <person name="Findley K."/>
            <person name="Foster B."/>
            <person name="Gaskell J."/>
            <person name="Glotzer D."/>
            <person name="Gorecki P."/>
            <person name="Heitman J."/>
            <person name="Hesse C."/>
            <person name="Hori C."/>
            <person name="Igarashi K."/>
            <person name="Jurgens J.A."/>
            <person name="Kallen N."/>
            <person name="Kersten P."/>
            <person name="Kohler A."/>
            <person name="Kuees U."/>
            <person name="Kumar T.K.A."/>
            <person name="Kuo A."/>
            <person name="LaButti K."/>
            <person name="Larrondo L.F."/>
            <person name="Lindquist E."/>
            <person name="Ling A."/>
            <person name="Lombard V."/>
            <person name="Lucas S."/>
            <person name="Lundell T."/>
            <person name="Martin R."/>
            <person name="McLaughlin D.J."/>
            <person name="Morgenstern I."/>
            <person name="Morin E."/>
            <person name="Murat C."/>
            <person name="Nagy L.G."/>
            <person name="Nolan M."/>
            <person name="Ohm R.A."/>
            <person name="Patyshakuliyeva A."/>
            <person name="Rokas A."/>
            <person name="Ruiz-Duenas F.J."/>
            <person name="Sabat G."/>
            <person name="Salamov A."/>
            <person name="Samejima M."/>
            <person name="Schmutz J."/>
            <person name="Slot J.C."/>
            <person name="St John F."/>
            <person name="Stenlid J."/>
            <person name="Sun H."/>
            <person name="Sun S."/>
            <person name="Syed K."/>
            <person name="Tsang A."/>
            <person name="Wiebenga A."/>
            <person name="Young D."/>
            <person name="Pisabarro A."/>
            <person name="Eastwood D.C."/>
            <person name="Martin F."/>
            <person name="Cullen D."/>
            <person name="Grigoriev I.V."/>
            <person name="Hibbett D.S."/>
        </authorList>
    </citation>
    <scope>NUCLEOTIDE SEQUENCE [LARGE SCALE GENOMIC DNA]</scope>
    <source>
        <strain evidence="4">FP-101664</strain>
    </source>
</reference>
<dbReference type="InterPro" id="IPR036875">
    <property type="entry name" value="Znf_CCHC_sf"/>
</dbReference>
<accession>R7S672</accession>
<name>R7S672_TRAVS</name>
<organism evidence="3 4">
    <name type="scientific">Trametes versicolor (strain FP-101664)</name>
    <name type="common">White-rot fungus</name>
    <name type="synonym">Coriolus versicolor</name>
    <dbReference type="NCBI Taxonomy" id="717944"/>
    <lineage>
        <taxon>Eukaryota</taxon>
        <taxon>Fungi</taxon>
        <taxon>Dikarya</taxon>
        <taxon>Basidiomycota</taxon>
        <taxon>Agaricomycotina</taxon>
        <taxon>Agaricomycetes</taxon>
        <taxon>Polyporales</taxon>
        <taxon>Polyporaceae</taxon>
        <taxon>Trametes</taxon>
    </lineage>
</organism>
<dbReference type="KEGG" id="tvs:TRAVEDRAFT_85801"/>
<keyword evidence="4" id="KW-1185">Reference proteome</keyword>
<evidence type="ECO:0000313" key="4">
    <source>
        <dbReference type="Proteomes" id="UP000054317"/>
    </source>
</evidence>
<dbReference type="Gene3D" id="4.10.60.10">
    <property type="entry name" value="Zinc finger, CCHC-type"/>
    <property type="match status" value="1"/>
</dbReference>
<dbReference type="GO" id="GO:0006397">
    <property type="term" value="P:mRNA processing"/>
    <property type="evidence" value="ECO:0007669"/>
    <property type="project" value="UniProtKB-KW"/>
</dbReference>
<dbReference type="RefSeq" id="XP_008045844.1">
    <property type="nucleotide sequence ID" value="XM_008047653.2"/>
</dbReference>
<dbReference type="EMBL" id="JH711891">
    <property type="protein sequence ID" value="EIW51271.1"/>
    <property type="molecule type" value="Genomic_DNA"/>
</dbReference>
<protein>
    <recommendedName>
        <fullName evidence="5">CCHC-type domain-containing protein</fullName>
    </recommendedName>
</protein>
<dbReference type="GeneID" id="19420600"/>
<keyword evidence="1" id="KW-0507">mRNA processing</keyword>
<gene>
    <name evidence="3" type="ORF">TRAVEDRAFT_85801</name>
</gene>
<evidence type="ECO:0000256" key="2">
    <source>
        <dbReference type="SAM" id="MobiDB-lite"/>
    </source>
</evidence>
<dbReference type="OrthoDB" id="2804393at2759"/>
<evidence type="ECO:0000313" key="3">
    <source>
        <dbReference type="EMBL" id="EIW51271.1"/>
    </source>
</evidence>
<evidence type="ECO:0000256" key="1">
    <source>
        <dbReference type="ARBA" id="ARBA00022664"/>
    </source>
</evidence>
<proteinExistence type="predicted"/>
<dbReference type="Proteomes" id="UP000054317">
    <property type="component" value="Unassembled WGS sequence"/>
</dbReference>
<evidence type="ECO:0008006" key="5">
    <source>
        <dbReference type="Google" id="ProtNLM"/>
    </source>
</evidence>
<sequence>AKFKELMSRTGYSAADLRNRFYEHLASSIKDELVHTAKPIGTLDELLTVATELDVRIRQRRAEKAREQGKSVPSPRFPPATTSAAPFVAKDPNAMDIDGTHSREAFIKSMTGKCFGCGSTAHSKRDGNHERDICAWCGRTGHREVVCQSKFMGQPKKQRVAATEEAPSDTAAAAEATVSASQIDVIAQLLEGQRQLAAQIEAMKQAF</sequence>
<dbReference type="GO" id="GO:0003676">
    <property type="term" value="F:nucleic acid binding"/>
    <property type="evidence" value="ECO:0007669"/>
    <property type="project" value="InterPro"/>
</dbReference>
<feature type="region of interest" description="Disordered" evidence="2">
    <location>
        <begin position="61"/>
        <end position="86"/>
    </location>
</feature>
<dbReference type="OMA" id="ELVHTAH"/>
<dbReference type="GO" id="GO:0008270">
    <property type="term" value="F:zinc ion binding"/>
    <property type="evidence" value="ECO:0007669"/>
    <property type="project" value="InterPro"/>
</dbReference>
<feature type="non-terminal residue" evidence="3">
    <location>
        <position position="1"/>
    </location>
</feature>
<dbReference type="SUPFAM" id="SSF57756">
    <property type="entry name" value="Retrovirus zinc finger-like domains"/>
    <property type="match status" value="1"/>
</dbReference>